<dbReference type="GO" id="GO:0005886">
    <property type="term" value="C:plasma membrane"/>
    <property type="evidence" value="ECO:0007669"/>
    <property type="project" value="UniProtKB-SubCell"/>
</dbReference>
<dbReference type="AlphaFoldDB" id="A0A1C4D5L4"/>
<dbReference type="STRING" id="1798182.GA0061081_11351"/>
<evidence type="ECO:0000256" key="5">
    <source>
        <dbReference type="ARBA" id="ARBA00022692"/>
    </source>
</evidence>
<evidence type="ECO:0000256" key="2">
    <source>
        <dbReference type="ARBA" id="ARBA00009494"/>
    </source>
</evidence>
<comment type="subcellular location">
    <subcellularLocation>
        <location evidence="1">Cell inner membrane</location>
        <topology evidence="1">Multi-pass membrane protein</topology>
    </subcellularLocation>
</comment>
<organism evidence="9 10">
    <name type="scientific">Gilliamella bombicola</name>
    <dbReference type="NCBI Taxonomy" id="1798182"/>
    <lineage>
        <taxon>Bacteria</taxon>
        <taxon>Pseudomonadati</taxon>
        <taxon>Pseudomonadota</taxon>
        <taxon>Gammaproteobacteria</taxon>
        <taxon>Orbales</taxon>
        <taxon>Orbaceae</taxon>
        <taxon>Gilliamella</taxon>
    </lineage>
</organism>
<evidence type="ECO:0000256" key="4">
    <source>
        <dbReference type="ARBA" id="ARBA00022519"/>
    </source>
</evidence>
<evidence type="ECO:0000313" key="9">
    <source>
        <dbReference type="EMBL" id="SCC26622.1"/>
    </source>
</evidence>
<feature type="transmembrane region" description="Helical" evidence="8">
    <location>
        <begin position="6"/>
        <end position="24"/>
    </location>
</feature>
<feature type="transmembrane region" description="Helical" evidence="8">
    <location>
        <begin position="351"/>
        <end position="368"/>
    </location>
</feature>
<keyword evidence="3" id="KW-1003">Cell membrane</keyword>
<dbReference type="EMBL" id="FMAQ01000013">
    <property type="protein sequence ID" value="SCC26622.1"/>
    <property type="molecule type" value="Genomic_DNA"/>
</dbReference>
<evidence type="ECO:0000256" key="1">
    <source>
        <dbReference type="ARBA" id="ARBA00004429"/>
    </source>
</evidence>
<evidence type="ECO:0000313" key="10">
    <source>
        <dbReference type="Proteomes" id="UP000199670"/>
    </source>
</evidence>
<evidence type="ECO:0000256" key="6">
    <source>
        <dbReference type="ARBA" id="ARBA00022989"/>
    </source>
</evidence>
<dbReference type="Pfam" id="PF07095">
    <property type="entry name" value="IgaA"/>
    <property type="match status" value="1"/>
</dbReference>
<sequence length="731" mass="84575">MEFYLLIKIFLIGLAIFSWINYSSKRHTNNRNLKDVIKDRISIRKLTENEFELLEPYLNNKWLVFPYKYQSSLIDLEVSKIEGNCVRYSLYTNTEETSFYYEIDGIELFFPYNMYLHISDFNVAEVVFTEKYAFVVKINDYDLKTAAESQGGIICSELDEPWMYEQSFDSKMPEDEQTSNDTVVSVKPNPDKKIDFVKLLEREETPLESRNRNKKGNGLLSAIFLTLMTVFFLIYWYSNNSTILILVIFSAILSIVFYWYQPRSKYDLNNVICVKGLIKNKNVSKKEVIIGEDYILNIPHHWLPFLPDKSSLPANMDISVSDRKLIRYENTLSINQEIEQFGAPKFAKHNLILLITGTILSAVVYFQTSLVDNAMLAYQFFNDNITARNLQDESTLKNSPIQKGDLVNIKISGASCDVNEKKNENRCHTLFINNQPIDIETNYIVSIAEPIKNLFKDNFINTRVDQDVIAAQQYQDRLIELYKSFDRITSQYQRYIKESFTKLIDIGKIVITVDKVCKVSEIDCLSVKKELTALFDIQVSDDLSDWEKFVNESEINPNHDEIVSVRNVSKLDNSISRLKADVITRLKSVVSDYQHNKSSFRIDLSENSYLEMGKLEHINNDKSGPVSLLNVEYYYDVLFAKAGNIDIVGRVSDIYYRDDNSISGLKIKANSHYSTNLDELFSFVSPIFVSLAVFMITALVSILNSVVICYKLLANHRRKNKILAIYKNRII</sequence>
<accession>A0A1C4D5L4</accession>
<gene>
    <name evidence="9" type="ORF">GA0061081_11351</name>
</gene>
<comment type="similarity">
    <text evidence="2">Belongs to the IgaA family.</text>
</comment>
<evidence type="ECO:0000256" key="3">
    <source>
        <dbReference type="ARBA" id="ARBA00022475"/>
    </source>
</evidence>
<feature type="transmembrane region" description="Helical" evidence="8">
    <location>
        <begin position="687"/>
        <end position="713"/>
    </location>
</feature>
<evidence type="ECO:0000256" key="7">
    <source>
        <dbReference type="ARBA" id="ARBA00023136"/>
    </source>
</evidence>
<dbReference type="Proteomes" id="UP000199670">
    <property type="component" value="Unassembled WGS sequence"/>
</dbReference>
<feature type="transmembrane region" description="Helical" evidence="8">
    <location>
        <begin position="219"/>
        <end position="237"/>
    </location>
</feature>
<dbReference type="InterPro" id="IPR010771">
    <property type="entry name" value="IgaA"/>
</dbReference>
<keyword evidence="7 8" id="KW-0472">Membrane</keyword>
<feature type="transmembrane region" description="Helical" evidence="8">
    <location>
        <begin position="243"/>
        <end position="260"/>
    </location>
</feature>
<reference evidence="10" key="1">
    <citation type="submission" date="2016-08" db="EMBL/GenBank/DDBJ databases">
        <authorList>
            <person name="Varghese N."/>
            <person name="Submissions Spin"/>
        </authorList>
    </citation>
    <scope>NUCLEOTIDE SEQUENCE [LARGE SCALE GENOMIC DNA]</scope>
    <source>
        <strain evidence="10">R-53248</strain>
    </source>
</reference>
<protein>
    <submittedName>
        <fullName evidence="9">Intracellular growth attenuator protein IgaA</fullName>
    </submittedName>
</protein>
<dbReference type="OrthoDB" id="7058114at2"/>
<keyword evidence="4" id="KW-0997">Cell inner membrane</keyword>
<evidence type="ECO:0000256" key="8">
    <source>
        <dbReference type="SAM" id="Phobius"/>
    </source>
</evidence>
<proteinExistence type="inferred from homology"/>
<keyword evidence="6 8" id="KW-1133">Transmembrane helix</keyword>
<keyword evidence="10" id="KW-1185">Reference proteome</keyword>
<keyword evidence="5 8" id="KW-0812">Transmembrane</keyword>
<name>A0A1C4D5L4_9GAMM</name>